<keyword evidence="8" id="KW-1185">Reference proteome</keyword>
<feature type="transmembrane region" description="Helical" evidence="5">
    <location>
        <begin position="123"/>
        <end position="143"/>
    </location>
</feature>
<keyword evidence="4 5" id="KW-0472">Membrane</keyword>
<dbReference type="SUPFAM" id="SSF144091">
    <property type="entry name" value="Rhomboid-like"/>
    <property type="match status" value="1"/>
</dbReference>
<accession>A0AAE3SVM3</accession>
<dbReference type="RefSeq" id="WP_306410322.1">
    <property type="nucleotide sequence ID" value="NZ_JANFPI010000002.1"/>
</dbReference>
<sequence length="206" mass="22405">MGSLRMRWLNVSAALTILTIVVSFSVAYSANHQLFGTVKMPILRGYGGTTFEDIRNFELWRVVTAQLIHAKQAHMLLNALCLLLLGSLVESRVGGWWTFSIWLIAGGIATVISPILIEAPWNVGTGASQATFAFAGCATVLALSDALKRKPAWTLIALVVLPGFALDLIYDGYPKPGHVAGFVLGMIFGKLYMNRRSTGLRLSHKS</sequence>
<feature type="transmembrane region" description="Helical" evidence="5">
    <location>
        <begin position="96"/>
        <end position="117"/>
    </location>
</feature>
<dbReference type="GO" id="GO:0004252">
    <property type="term" value="F:serine-type endopeptidase activity"/>
    <property type="evidence" value="ECO:0007669"/>
    <property type="project" value="InterPro"/>
</dbReference>
<dbReference type="InterPro" id="IPR035952">
    <property type="entry name" value="Rhomboid-like_sf"/>
</dbReference>
<feature type="transmembrane region" description="Helical" evidence="5">
    <location>
        <begin position="72"/>
        <end position="89"/>
    </location>
</feature>
<dbReference type="EMBL" id="JANFPI010000002">
    <property type="protein sequence ID" value="MCX8996535.1"/>
    <property type="molecule type" value="Genomic_DNA"/>
</dbReference>
<evidence type="ECO:0000256" key="4">
    <source>
        <dbReference type="ARBA" id="ARBA00023136"/>
    </source>
</evidence>
<evidence type="ECO:0000313" key="8">
    <source>
        <dbReference type="Proteomes" id="UP001208771"/>
    </source>
</evidence>
<evidence type="ECO:0000256" key="3">
    <source>
        <dbReference type="ARBA" id="ARBA00022989"/>
    </source>
</evidence>
<evidence type="ECO:0000256" key="1">
    <source>
        <dbReference type="ARBA" id="ARBA00004141"/>
    </source>
</evidence>
<evidence type="ECO:0000313" key="7">
    <source>
        <dbReference type="EMBL" id="MCX8996535.1"/>
    </source>
</evidence>
<feature type="transmembrane region" description="Helical" evidence="5">
    <location>
        <begin position="176"/>
        <end position="193"/>
    </location>
</feature>
<gene>
    <name evidence="7" type="ORF">NOF55_05400</name>
</gene>
<dbReference type="Proteomes" id="UP001208771">
    <property type="component" value="Unassembled WGS sequence"/>
</dbReference>
<dbReference type="InterPro" id="IPR022764">
    <property type="entry name" value="Peptidase_S54_rhomboid_dom"/>
</dbReference>
<feature type="transmembrane region" description="Helical" evidence="5">
    <location>
        <begin position="152"/>
        <end position="170"/>
    </location>
</feature>
<dbReference type="GO" id="GO:0006508">
    <property type="term" value="P:proteolysis"/>
    <property type="evidence" value="ECO:0007669"/>
    <property type="project" value="UniProtKB-KW"/>
</dbReference>
<comment type="caution">
    <text evidence="7">The sequence shown here is derived from an EMBL/GenBank/DDBJ whole genome shotgun (WGS) entry which is preliminary data.</text>
</comment>
<feature type="domain" description="Peptidase S54 rhomboid" evidence="6">
    <location>
        <begin position="57"/>
        <end position="193"/>
    </location>
</feature>
<name>A0AAE3SVM3_9HYPH</name>
<dbReference type="Gene3D" id="1.20.1540.10">
    <property type="entry name" value="Rhomboid-like"/>
    <property type="match status" value="1"/>
</dbReference>
<evidence type="ECO:0000256" key="5">
    <source>
        <dbReference type="SAM" id="Phobius"/>
    </source>
</evidence>
<organism evidence="7 8">
    <name type="scientific">Ectorhizobium quercum</name>
    <dbReference type="NCBI Taxonomy" id="2965071"/>
    <lineage>
        <taxon>Bacteria</taxon>
        <taxon>Pseudomonadati</taxon>
        <taxon>Pseudomonadota</taxon>
        <taxon>Alphaproteobacteria</taxon>
        <taxon>Hyphomicrobiales</taxon>
        <taxon>Rhizobiaceae</taxon>
        <taxon>Ectorhizobium</taxon>
    </lineage>
</organism>
<proteinExistence type="predicted"/>
<comment type="subcellular location">
    <subcellularLocation>
        <location evidence="1">Membrane</location>
        <topology evidence="1">Multi-pass membrane protein</topology>
    </subcellularLocation>
</comment>
<evidence type="ECO:0000259" key="6">
    <source>
        <dbReference type="Pfam" id="PF01694"/>
    </source>
</evidence>
<dbReference type="PANTHER" id="PTHR43066">
    <property type="entry name" value="RHOMBOID-RELATED PROTEIN"/>
    <property type="match status" value="1"/>
</dbReference>
<dbReference type="AlphaFoldDB" id="A0AAE3SVM3"/>
<dbReference type="GO" id="GO:0016020">
    <property type="term" value="C:membrane"/>
    <property type="evidence" value="ECO:0007669"/>
    <property type="project" value="UniProtKB-SubCell"/>
</dbReference>
<keyword evidence="3 5" id="KW-1133">Transmembrane helix</keyword>
<evidence type="ECO:0000256" key="2">
    <source>
        <dbReference type="ARBA" id="ARBA00022692"/>
    </source>
</evidence>
<keyword evidence="7" id="KW-0378">Hydrolase</keyword>
<keyword evidence="7" id="KW-0645">Protease</keyword>
<dbReference type="Pfam" id="PF01694">
    <property type="entry name" value="Rhomboid"/>
    <property type="match status" value="1"/>
</dbReference>
<reference evidence="7" key="1">
    <citation type="submission" date="2022-07" db="EMBL/GenBank/DDBJ databases">
        <title>Ectorhizobium quercum gen.nov., sp. nov.</title>
        <authorList>
            <person name="Ma T."/>
            <person name="Li Y."/>
        </authorList>
    </citation>
    <scope>NUCLEOTIDE SEQUENCE</scope>
    <source>
        <strain evidence="7">BDR2-2</strain>
    </source>
</reference>
<keyword evidence="2 5" id="KW-0812">Transmembrane</keyword>
<protein>
    <submittedName>
        <fullName evidence="7">Rhomboid family intramembrane serine protease</fullName>
    </submittedName>
</protein>